<protein>
    <submittedName>
        <fullName evidence="1">Uncharacterized protein</fullName>
    </submittedName>
</protein>
<name>A0A1F7F9S9_UNCRA</name>
<comment type="caution">
    <text evidence="1">The sequence shown here is derived from an EMBL/GenBank/DDBJ whole genome shotgun (WGS) entry which is preliminary data.</text>
</comment>
<evidence type="ECO:0000313" key="1">
    <source>
        <dbReference type="EMBL" id="OGK03420.1"/>
    </source>
</evidence>
<organism evidence="1 2">
    <name type="scientific">Candidatus Raymondbacteria bacterium RIFOXYD12_FULL_49_13</name>
    <dbReference type="NCBI Taxonomy" id="1817890"/>
    <lineage>
        <taxon>Bacteria</taxon>
        <taxon>Raymondiibacteriota</taxon>
    </lineage>
</organism>
<proteinExistence type="predicted"/>
<reference evidence="1 2" key="1">
    <citation type="journal article" date="2016" name="Nat. Commun.">
        <title>Thousands of microbial genomes shed light on interconnected biogeochemical processes in an aquifer system.</title>
        <authorList>
            <person name="Anantharaman K."/>
            <person name="Brown C.T."/>
            <person name="Hug L.A."/>
            <person name="Sharon I."/>
            <person name="Castelle C.J."/>
            <person name="Probst A.J."/>
            <person name="Thomas B.C."/>
            <person name="Singh A."/>
            <person name="Wilkins M.J."/>
            <person name="Karaoz U."/>
            <person name="Brodie E.L."/>
            <person name="Williams K.H."/>
            <person name="Hubbard S.S."/>
            <person name="Banfield J.F."/>
        </authorList>
    </citation>
    <scope>NUCLEOTIDE SEQUENCE [LARGE SCALE GENOMIC DNA]</scope>
</reference>
<sequence length="226" mass="25629">MNTLTNALDFINESMFYSRPIPQTQKRNLTALITDRQGKPGAYSTMFAPFPKEDISHYRLFTGESPSPLSAIHIIGEECCRALLLLGIHNHKTTTAISKANEVIVVNHLQRKRNPKQTFPKAFFCCPKCTCGLWRHYSARTNATAEKVLSDGMKALKQWRNGKGGWTQFPAYYTLFTLLEIDMPQARKELTYAAKSCEATITKLRAPRGTYAQRRVDVLKRVLSLV</sequence>
<dbReference type="EMBL" id="MFYX01000090">
    <property type="protein sequence ID" value="OGK03420.1"/>
    <property type="molecule type" value="Genomic_DNA"/>
</dbReference>
<dbReference type="Proteomes" id="UP000179243">
    <property type="component" value="Unassembled WGS sequence"/>
</dbReference>
<dbReference type="AlphaFoldDB" id="A0A1F7F9S9"/>
<gene>
    <name evidence="1" type="ORF">A2519_15535</name>
</gene>
<evidence type="ECO:0000313" key="2">
    <source>
        <dbReference type="Proteomes" id="UP000179243"/>
    </source>
</evidence>
<accession>A0A1F7F9S9</accession>